<protein>
    <submittedName>
        <fullName evidence="1">Uncharacterized protein</fullName>
    </submittedName>
</protein>
<dbReference type="EMBL" id="GBRH01167144">
    <property type="protein sequence ID" value="JAE30752.1"/>
    <property type="molecule type" value="Transcribed_RNA"/>
</dbReference>
<organism evidence="1">
    <name type="scientific">Arundo donax</name>
    <name type="common">Giant reed</name>
    <name type="synonym">Donax arundinaceus</name>
    <dbReference type="NCBI Taxonomy" id="35708"/>
    <lineage>
        <taxon>Eukaryota</taxon>
        <taxon>Viridiplantae</taxon>
        <taxon>Streptophyta</taxon>
        <taxon>Embryophyta</taxon>
        <taxon>Tracheophyta</taxon>
        <taxon>Spermatophyta</taxon>
        <taxon>Magnoliopsida</taxon>
        <taxon>Liliopsida</taxon>
        <taxon>Poales</taxon>
        <taxon>Poaceae</taxon>
        <taxon>PACMAD clade</taxon>
        <taxon>Arundinoideae</taxon>
        <taxon>Arundineae</taxon>
        <taxon>Arundo</taxon>
    </lineage>
</organism>
<name>A0A0A9H1W5_ARUDO</name>
<proteinExistence type="predicted"/>
<dbReference type="AlphaFoldDB" id="A0A0A9H1W5"/>
<reference evidence="1" key="2">
    <citation type="journal article" date="2015" name="Data Brief">
        <title>Shoot transcriptome of the giant reed, Arundo donax.</title>
        <authorList>
            <person name="Barrero R.A."/>
            <person name="Guerrero F.D."/>
            <person name="Moolhuijzen P."/>
            <person name="Goolsby J.A."/>
            <person name="Tidwell J."/>
            <person name="Bellgard S.E."/>
            <person name="Bellgard M.I."/>
        </authorList>
    </citation>
    <scope>NUCLEOTIDE SEQUENCE</scope>
    <source>
        <tissue evidence="1">Shoot tissue taken approximately 20 cm above the soil surface</tissue>
    </source>
</reference>
<sequence length="127" mass="14077">MNTVTIGDQNTAQTSFIFQLDQFSTCGSARSILRRRWCYLRLVAAAAPRHVRPAGPRSRRPVVVMMALPTPRSCGPRRRVPRRAALGPRPDLLDLLEGLHDLRHGGPALGVARKAAQIRARRPWAAP</sequence>
<accession>A0A0A9H1W5</accession>
<reference evidence="1" key="1">
    <citation type="submission" date="2014-09" db="EMBL/GenBank/DDBJ databases">
        <authorList>
            <person name="Magalhaes I.L.F."/>
            <person name="Oliveira U."/>
            <person name="Santos F.R."/>
            <person name="Vidigal T.H.D.A."/>
            <person name="Brescovit A.D."/>
            <person name="Santos A.J."/>
        </authorList>
    </citation>
    <scope>NUCLEOTIDE SEQUENCE</scope>
    <source>
        <tissue evidence="1">Shoot tissue taken approximately 20 cm above the soil surface</tissue>
    </source>
</reference>
<evidence type="ECO:0000313" key="1">
    <source>
        <dbReference type="EMBL" id="JAE30752.1"/>
    </source>
</evidence>